<name>A0A840SXW4_9RHOB</name>
<dbReference type="PANTHER" id="PTHR43130:SF3">
    <property type="entry name" value="HTH-TYPE TRANSCRIPTIONAL REGULATOR RV1931C"/>
    <property type="match status" value="1"/>
</dbReference>
<protein>
    <submittedName>
        <fullName evidence="2">Putative intracellular protease/amidase</fullName>
    </submittedName>
</protein>
<keyword evidence="2" id="KW-0645">Protease</keyword>
<dbReference type="PANTHER" id="PTHR43130">
    <property type="entry name" value="ARAC-FAMILY TRANSCRIPTIONAL REGULATOR"/>
    <property type="match status" value="1"/>
</dbReference>
<organism evidence="2 3">
    <name type="scientific">Amaricoccus macauensis</name>
    <dbReference type="NCBI Taxonomy" id="57001"/>
    <lineage>
        <taxon>Bacteria</taxon>
        <taxon>Pseudomonadati</taxon>
        <taxon>Pseudomonadota</taxon>
        <taxon>Alphaproteobacteria</taxon>
        <taxon>Rhodobacterales</taxon>
        <taxon>Paracoccaceae</taxon>
        <taxon>Amaricoccus</taxon>
    </lineage>
</organism>
<comment type="caution">
    <text evidence="2">The sequence shown here is derived from an EMBL/GenBank/DDBJ whole genome shotgun (WGS) entry which is preliminary data.</text>
</comment>
<keyword evidence="3" id="KW-1185">Reference proteome</keyword>
<dbReference type="SUPFAM" id="SSF52317">
    <property type="entry name" value="Class I glutamine amidotransferase-like"/>
    <property type="match status" value="1"/>
</dbReference>
<dbReference type="EMBL" id="JACHFM010000005">
    <property type="protein sequence ID" value="MBB5224053.1"/>
    <property type="molecule type" value="Genomic_DNA"/>
</dbReference>
<dbReference type="InterPro" id="IPR029062">
    <property type="entry name" value="Class_I_gatase-like"/>
</dbReference>
<dbReference type="Gene3D" id="3.40.50.880">
    <property type="match status" value="1"/>
</dbReference>
<dbReference type="GO" id="GO:0006508">
    <property type="term" value="P:proteolysis"/>
    <property type="evidence" value="ECO:0007669"/>
    <property type="project" value="UniProtKB-KW"/>
</dbReference>
<dbReference type="AlphaFoldDB" id="A0A840SXW4"/>
<dbReference type="InterPro" id="IPR052158">
    <property type="entry name" value="INH-QAR"/>
</dbReference>
<keyword evidence="2" id="KW-0378">Hydrolase</keyword>
<evidence type="ECO:0000313" key="2">
    <source>
        <dbReference type="EMBL" id="MBB5224053.1"/>
    </source>
</evidence>
<reference evidence="2 3" key="1">
    <citation type="submission" date="2020-08" db="EMBL/GenBank/DDBJ databases">
        <title>Genomic Encyclopedia of Type Strains, Phase IV (KMG-IV): sequencing the most valuable type-strain genomes for metagenomic binning, comparative biology and taxonomic classification.</title>
        <authorList>
            <person name="Goeker M."/>
        </authorList>
    </citation>
    <scope>NUCLEOTIDE SEQUENCE [LARGE SCALE GENOMIC DNA]</scope>
    <source>
        <strain evidence="2 3">DSM 101730</strain>
    </source>
</reference>
<dbReference type="Proteomes" id="UP000549457">
    <property type="component" value="Unassembled WGS sequence"/>
</dbReference>
<dbReference type="RefSeq" id="WP_184154210.1">
    <property type="nucleotide sequence ID" value="NZ_JACHFM010000005.1"/>
</dbReference>
<evidence type="ECO:0000259" key="1">
    <source>
        <dbReference type="Pfam" id="PF01965"/>
    </source>
</evidence>
<evidence type="ECO:0000313" key="3">
    <source>
        <dbReference type="Proteomes" id="UP000549457"/>
    </source>
</evidence>
<dbReference type="InterPro" id="IPR002818">
    <property type="entry name" value="DJ-1/PfpI"/>
</dbReference>
<sequence>MRAVASLAVFLVLAAVAGAGWFLSLPPRIGHPAPAAISDEERRATLAAMRPKRERPMIAVIGINDATEVTDYLMPYGILKRAGVANVVALATGPGPVRLYPALAVEPDMTTAAFDTAHPAGADYVVVPAMSRDDDPAAIAWIRAQAAKGAFIVGVCAGAKVVASAGLLEGGRGTTHWYYRRAVERIEPTLAWVPDRRFVVDARVATTTGITASAPMMLTLVEAIAGREKAAEVAARLGVSIWDARHGSAAFTLSRPFATTALANRFAVWRHETLVLPVSDGVDEVSLALVADAWSRSWRTRVVTVAPGRVTTRGGLRLHPDVAEASGEALPAAGNEPPLRLLDATLAAISARLGPETAAFVADQLEYPADM</sequence>
<gene>
    <name evidence="2" type="ORF">HNP73_004014</name>
</gene>
<proteinExistence type="predicted"/>
<dbReference type="Pfam" id="PF01965">
    <property type="entry name" value="DJ-1_PfpI"/>
    <property type="match status" value="1"/>
</dbReference>
<dbReference type="GO" id="GO:0008233">
    <property type="term" value="F:peptidase activity"/>
    <property type="evidence" value="ECO:0007669"/>
    <property type="project" value="UniProtKB-KW"/>
</dbReference>
<feature type="domain" description="DJ-1/PfpI" evidence="1">
    <location>
        <begin position="60"/>
        <end position="222"/>
    </location>
</feature>
<accession>A0A840SXW4</accession>